<protein>
    <submittedName>
        <fullName evidence="2">Uncharacterized protein</fullName>
    </submittedName>
</protein>
<feature type="compositionally biased region" description="Basic and acidic residues" evidence="1">
    <location>
        <begin position="77"/>
        <end position="86"/>
    </location>
</feature>
<feature type="region of interest" description="Disordered" evidence="1">
    <location>
        <begin position="77"/>
        <end position="131"/>
    </location>
</feature>
<dbReference type="Proteomes" id="UP000594261">
    <property type="component" value="Chromosome 11"/>
</dbReference>
<dbReference type="EnsemblPlants" id="QL11p000123:mrna">
    <property type="protein sequence ID" value="QL11p000123:mrna"/>
    <property type="gene ID" value="QL11p000123"/>
</dbReference>
<dbReference type="AlphaFoldDB" id="A0A7N2MUL2"/>
<organism evidence="2 3">
    <name type="scientific">Quercus lobata</name>
    <name type="common">Valley oak</name>
    <dbReference type="NCBI Taxonomy" id="97700"/>
    <lineage>
        <taxon>Eukaryota</taxon>
        <taxon>Viridiplantae</taxon>
        <taxon>Streptophyta</taxon>
        <taxon>Embryophyta</taxon>
        <taxon>Tracheophyta</taxon>
        <taxon>Spermatophyta</taxon>
        <taxon>Magnoliopsida</taxon>
        <taxon>eudicotyledons</taxon>
        <taxon>Gunneridae</taxon>
        <taxon>Pentapetalae</taxon>
        <taxon>rosids</taxon>
        <taxon>fabids</taxon>
        <taxon>Fagales</taxon>
        <taxon>Fagaceae</taxon>
        <taxon>Quercus</taxon>
    </lineage>
</organism>
<feature type="region of interest" description="Disordered" evidence="1">
    <location>
        <begin position="43"/>
        <end position="64"/>
    </location>
</feature>
<keyword evidence="3" id="KW-1185">Reference proteome</keyword>
<dbReference type="OMA" id="IMYNSKL"/>
<evidence type="ECO:0000313" key="2">
    <source>
        <dbReference type="EnsemblPlants" id="QL11p000123:mrna"/>
    </source>
</evidence>
<dbReference type="EMBL" id="LRBV02000011">
    <property type="status" value="NOT_ANNOTATED_CDS"/>
    <property type="molecule type" value="Genomic_DNA"/>
</dbReference>
<feature type="compositionally biased region" description="Acidic residues" evidence="1">
    <location>
        <begin position="43"/>
        <end position="61"/>
    </location>
</feature>
<name>A0A7N2MUL2_QUELO</name>
<proteinExistence type="predicted"/>
<feature type="compositionally biased region" description="Basic and acidic residues" evidence="1">
    <location>
        <begin position="102"/>
        <end position="131"/>
    </location>
</feature>
<reference evidence="2" key="2">
    <citation type="submission" date="2021-01" db="UniProtKB">
        <authorList>
            <consortium name="EnsemblPlants"/>
        </authorList>
    </citation>
    <scope>IDENTIFICATION</scope>
</reference>
<accession>A0A7N2MUL2</accession>
<reference evidence="2 3" key="1">
    <citation type="journal article" date="2016" name="G3 (Bethesda)">
        <title>First Draft Assembly and Annotation of the Genome of a California Endemic Oak Quercus lobata Nee (Fagaceae).</title>
        <authorList>
            <person name="Sork V.L."/>
            <person name="Fitz-Gibbon S.T."/>
            <person name="Puiu D."/>
            <person name="Crepeau M."/>
            <person name="Gugger P.F."/>
            <person name="Sherman R."/>
            <person name="Stevens K."/>
            <person name="Langley C.H."/>
            <person name="Pellegrini M."/>
            <person name="Salzberg S.L."/>
        </authorList>
    </citation>
    <scope>NUCLEOTIDE SEQUENCE [LARGE SCALE GENOMIC DNA]</scope>
    <source>
        <strain evidence="2 3">cv. SW786</strain>
    </source>
</reference>
<evidence type="ECO:0000313" key="3">
    <source>
        <dbReference type="Proteomes" id="UP000594261"/>
    </source>
</evidence>
<sequence>MNDLVFVMYNLKIKQKRAKPLSTKEEIGLENLSSDDEWLAADSVDSEDDSADFDEDNEGDDEVSRVAAKGKSVLVHDVSDEFHENDDGSNDDDSDQPPPGFERVRDFDDYAMDVDTRKDIDDEMRYDNDSD</sequence>
<dbReference type="InParanoid" id="A0A7N2MUL2"/>
<evidence type="ECO:0000256" key="1">
    <source>
        <dbReference type="SAM" id="MobiDB-lite"/>
    </source>
</evidence>
<dbReference type="Gramene" id="QL11p000123:mrna">
    <property type="protein sequence ID" value="QL11p000123:mrna"/>
    <property type="gene ID" value="QL11p000123"/>
</dbReference>